<dbReference type="PROSITE" id="PS51186">
    <property type="entry name" value="GNAT"/>
    <property type="match status" value="1"/>
</dbReference>
<gene>
    <name evidence="1" type="ORF">Thert_03364</name>
</gene>
<keyword evidence="1" id="KW-0808">Transferase</keyword>
<sequence>MFRIKFASTDDMKFMEKIAKSFKIPFSCDVNRCICMVAVDEKPFGYICIEVNNNIARIVGHAVLPNYQLRGYGTMLLKVALNNLYDFGIKKAYIDYSDYDEFYIKNGFKKSNNGLTIDIDELFK</sequence>
<dbReference type="RefSeq" id="WP_013297830.1">
    <property type="nucleotide sequence ID" value="NZ_CP016893.1"/>
</dbReference>
<proteinExistence type="predicted"/>
<dbReference type="InterPro" id="IPR016181">
    <property type="entry name" value="Acyl_CoA_acyltransferase"/>
</dbReference>
<dbReference type="AlphaFoldDB" id="A0A223I2Y2"/>
<organism evidence="1 2">
    <name type="scientific">Thermoanaerobacterium thermosaccharolyticum</name>
    <name type="common">Clostridium thermosaccharolyticum</name>
    <dbReference type="NCBI Taxonomy" id="1517"/>
    <lineage>
        <taxon>Bacteria</taxon>
        <taxon>Bacillati</taxon>
        <taxon>Bacillota</taxon>
        <taxon>Clostridia</taxon>
        <taxon>Thermoanaerobacterales</taxon>
        <taxon>Thermoanaerobacteraceae</taxon>
        <taxon>Thermoanaerobacterium</taxon>
    </lineage>
</organism>
<dbReference type="SUPFAM" id="SSF55729">
    <property type="entry name" value="Acyl-CoA N-acyltransferases (Nat)"/>
    <property type="match status" value="1"/>
</dbReference>
<dbReference type="Pfam" id="PF13508">
    <property type="entry name" value="Acetyltransf_7"/>
    <property type="match status" value="1"/>
</dbReference>
<accession>A0A223I2Y2</accession>
<evidence type="ECO:0000313" key="1">
    <source>
        <dbReference type="EMBL" id="AST59096.1"/>
    </source>
</evidence>
<dbReference type="Gene3D" id="3.40.630.30">
    <property type="match status" value="1"/>
</dbReference>
<name>A0A223I2Y2_THETR</name>
<dbReference type="GeneID" id="93864192"/>
<dbReference type="EMBL" id="CP016893">
    <property type="protein sequence ID" value="AST59096.1"/>
    <property type="molecule type" value="Genomic_DNA"/>
</dbReference>
<dbReference type="GO" id="GO:0016747">
    <property type="term" value="F:acyltransferase activity, transferring groups other than amino-acyl groups"/>
    <property type="evidence" value="ECO:0007669"/>
    <property type="project" value="InterPro"/>
</dbReference>
<protein>
    <submittedName>
        <fullName evidence="1">Acetyltransferase</fullName>
    </submittedName>
</protein>
<dbReference type="CDD" id="cd04301">
    <property type="entry name" value="NAT_SF"/>
    <property type="match status" value="1"/>
</dbReference>
<dbReference type="Proteomes" id="UP000214975">
    <property type="component" value="Chromosome"/>
</dbReference>
<dbReference type="InterPro" id="IPR000182">
    <property type="entry name" value="GNAT_dom"/>
</dbReference>
<dbReference type="OMA" id="NMIATDE"/>
<evidence type="ECO:0000313" key="2">
    <source>
        <dbReference type="Proteomes" id="UP000214975"/>
    </source>
</evidence>
<reference evidence="1 2" key="1">
    <citation type="submission" date="2016-08" db="EMBL/GenBank/DDBJ databases">
        <title>A novel genetic cassette of butanologenic Thermoanaerobacterium thermosaccharolyticum that directly convert cellulose to butanol.</title>
        <authorList>
            <person name="Li T."/>
            <person name="He J."/>
        </authorList>
    </citation>
    <scope>NUCLEOTIDE SEQUENCE [LARGE SCALE GENOMIC DNA]</scope>
    <source>
        <strain evidence="1 2">TG57</strain>
    </source>
</reference>